<dbReference type="EMBL" id="CAJVQA010076866">
    <property type="protein sequence ID" value="CAG8835783.1"/>
    <property type="molecule type" value="Genomic_DNA"/>
</dbReference>
<evidence type="ECO:0000313" key="2">
    <source>
        <dbReference type="Proteomes" id="UP000789759"/>
    </source>
</evidence>
<accession>A0A9N9KJ64</accession>
<organism evidence="1 2">
    <name type="scientific">Cetraspora pellucida</name>
    <dbReference type="NCBI Taxonomy" id="1433469"/>
    <lineage>
        <taxon>Eukaryota</taxon>
        <taxon>Fungi</taxon>
        <taxon>Fungi incertae sedis</taxon>
        <taxon>Mucoromycota</taxon>
        <taxon>Glomeromycotina</taxon>
        <taxon>Glomeromycetes</taxon>
        <taxon>Diversisporales</taxon>
        <taxon>Gigasporaceae</taxon>
        <taxon>Cetraspora</taxon>
    </lineage>
</organism>
<proteinExistence type="predicted"/>
<feature type="non-terminal residue" evidence="1">
    <location>
        <position position="1"/>
    </location>
</feature>
<keyword evidence="2" id="KW-1185">Reference proteome</keyword>
<dbReference type="Proteomes" id="UP000789759">
    <property type="component" value="Unassembled WGS sequence"/>
</dbReference>
<reference evidence="1" key="1">
    <citation type="submission" date="2021-06" db="EMBL/GenBank/DDBJ databases">
        <authorList>
            <person name="Kallberg Y."/>
            <person name="Tangrot J."/>
            <person name="Rosling A."/>
        </authorList>
    </citation>
    <scope>NUCLEOTIDE SEQUENCE</scope>
    <source>
        <strain evidence="1">FL966</strain>
    </source>
</reference>
<comment type="caution">
    <text evidence="1">The sequence shown here is derived from an EMBL/GenBank/DDBJ whole genome shotgun (WGS) entry which is preliminary data.</text>
</comment>
<protein>
    <submittedName>
        <fullName evidence="1">15282_t:CDS:1</fullName>
    </submittedName>
</protein>
<dbReference type="OrthoDB" id="9443236at2759"/>
<feature type="non-terminal residue" evidence="1">
    <location>
        <position position="44"/>
    </location>
</feature>
<name>A0A9N9KJ64_9GLOM</name>
<evidence type="ECO:0000313" key="1">
    <source>
        <dbReference type="EMBL" id="CAG8835783.1"/>
    </source>
</evidence>
<sequence length="44" mass="5204">FSLPDVKTKRCIFNNNTERMTLSYDVDIEKFVISKDYLSDTDIK</sequence>
<gene>
    <name evidence="1" type="ORF">CPELLU_LOCUS21289</name>
</gene>
<dbReference type="AlphaFoldDB" id="A0A9N9KJ64"/>